<dbReference type="InterPro" id="IPR011009">
    <property type="entry name" value="Kinase-like_dom_sf"/>
</dbReference>
<dbReference type="GO" id="GO:0004672">
    <property type="term" value="F:protein kinase activity"/>
    <property type="evidence" value="ECO:0007669"/>
    <property type="project" value="InterPro"/>
</dbReference>
<dbReference type="SUPFAM" id="SSF56112">
    <property type="entry name" value="Protein kinase-like (PK-like)"/>
    <property type="match status" value="1"/>
</dbReference>
<dbReference type="Pfam" id="PF00069">
    <property type="entry name" value="Pkinase"/>
    <property type="match status" value="1"/>
</dbReference>
<dbReference type="Gene3D" id="1.10.510.10">
    <property type="entry name" value="Transferase(Phosphotransferase) domain 1"/>
    <property type="match status" value="1"/>
</dbReference>
<feature type="domain" description="Protein kinase" evidence="3">
    <location>
        <begin position="1"/>
        <end position="236"/>
    </location>
</feature>
<name>A0A7R9H517_TIMCR</name>
<evidence type="ECO:0000256" key="2">
    <source>
        <dbReference type="ARBA" id="ARBA00022840"/>
    </source>
</evidence>
<dbReference type="InterPro" id="IPR000719">
    <property type="entry name" value="Prot_kinase_dom"/>
</dbReference>
<dbReference type="PANTHER" id="PTHR24055">
    <property type="entry name" value="MITOGEN-ACTIVATED PROTEIN KINASE"/>
    <property type="match status" value="1"/>
</dbReference>
<evidence type="ECO:0000313" key="4">
    <source>
        <dbReference type="EMBL" id="CAD7408094.1"/>
    </source>
</evidence>
<accession>A0A7R9H517</accession>
<keyword evidence="2" id="KW-0067">ATP-binding</keyword>
<proteinExistence type="predicted"/>
<dbReference type="PROSITE" id="PS50011">
    <property type="entry name" value="PROTEIN_KINASE_DOM"/>
    <property type="match status" value="1"/>
</dbReference>
<dbReference type="GO" id="GO:0005524">
    <property type="term" value="F:ATP binding"/>
    <property type="evidence" value="ECO:0007669"/>
    <property type="project" value="UniProtKB-KW"/>
</dbReference>
<dbReference type="InterPro" id="IPR050117">
    <property type="entry name" value="MAPK"/>
</dbReference>
<dbReference type="PROSITE" id="PS00108">
    <property type="entry name" value="PROTEIN_KINASE_ST"/>
    <property type="match status" value="1"/>
</dbReference>
<dbReference type="AlphaFoldDB" id="A0A7R9H517"/>
<organism evidence="4">
    <name type="scientific">Timema cristinae</name>
    <name type="common">Walking stick</name>
    <dbReference type="NCBI Taxonomy" id="61476"/>
    <lineage>
        <taxon>Eukaryota</taxon>
        <taxon>Metazoa</taxon>
        <taxon>Ecdysozoa</taxon>
        <taxon>Arthropoda</taxon>
        <taxon>Hexapoda</taxon>
        <taxon>Insecta</taxon>
        <taxon>Pterygota</taxon>
        <taxon>Neoptera</taxon>
        <taxon>Polyneoptera</taxon>
        <taxon>Phasmatodea</taxon>
        <taxon>Timematodea</taxon>
        <taxon>Timematoidea</taxon>
        <taxon>Timematidae</taxon>
        <taxon>Timema</taxon>
    </lineage>
</organism>
<dbReference type="EMBL" id="OC320448">
    <property type="protein sequence ID" value="CAD7408094.1"/>
    <property type="molecule type" value="Genomic_DNA"/>
</dbReference>
<keyword evidence="1" id="KW-0547">Nucleotide-binding</keyword>
<reference evidence="4" key="1">
    <citation type="submission" date="2020-11" db="EMBL/GenBank/DDBJ databases">
        <authorList>
            <person name="Tran Van P."/>
        </authorList>
    </citation>
    <scope>NUCLEOTIDE SEQUENCE</scope>
</reference>
<sequence length="508" mass="58463">MSRSTYRRPICGQAAQENQRNLANALVVLSSTAEDGEIEVRISVGVDEVLQTPEVLVMRKLKEHPNILRMFESHLCVPETRVKNYLYQILKALEHLHSHGLFHRDIKPENILLKVSRVFGQNEIIKLADFGSVRGIYSRPPYTEYISTRWYRSPECLLTSGYYGPKMDIWATGCVYFELLTKSANCDCHFPIRAGNGLNCLLANVSEAGREILQQMLIYDPDTRAHSRRLLEHRYFNDLRELEKSPRHRSWATNTSTLPPQLRRNPALTSVLLADRRKRIKRTKKVSEEPPRDVGVTLTHPILRPVPHIPCPRKSIKRHISDKQHEPEKMWRTQMNTPPAKVRSSKPLKLVPIQRVIIPIEVYQPMERVHLPSLAEDRHQLPRHNHDDMSIGGRQSYRPSLGYRPVRQLRGPSTIPSLPTIEPHVCSKKTTISASFLKLPPIVNKRPEPFEAKCQPFPHFNSSRNIDPSSLNPVHFKSCNIPMHRILNPMPPSKLIPKKPVHHILKPL</sequence>
<gene>
    <name evidence="4" type="ORF">TCEB3V08_LOCUS9362</name>
</gene>
<protein>
    <recommendedName>
        <fullName evidence="3">Protein kinase domain-containing protein</fullName>
    </recommendedName>
</protein>
<dbReference type="InterPro" id="IPR008271">
    <property type="entry name" value="Ser/Thr_kinase_AS"/>
</dbReference>
<evidence type="ECO:0000256" key="1">
    <source>
        <dbReference type="ARBA" id="ARBA00022741"/>
    </source>
</evidence>
<dbReference type="SMART" id="SM00220">
    <property type="entry name" value="S_TKc"/>
    <property type="match status" value="1"/>
</dbReference>
<evidence type="ECO:0000259" key="3">
    <source>
        <dbReference type="PROSITE" id="PS50011"/>
    </source>
</evidence>